<feature type="domain" description="Response regulatory" evidence="6">
    <location>
        <begin position="792"/>
        <end position="909"/>
    </location>
</feature>
<dbReference type="RefSeq" id="WP_200380157.1">
    <property type="nucleotide sequence ID" value="NZ_NRRU01000141.1"/>
</dbReference>
<comment type="caution">
    <text evidence="9">The sequence shown here is derived from an EMBL/GenBank/DDBJ whole genome shotgun (WGS) entry which is preliminary data.</text>
</comment>
<evidence type="ECO:0000313" key="9">
    <source>
        <dbReference type="EMBL" id="MBK1715656.1"/>
    </source>
</evidence>
<keyword evidence="10" id="KW-1185">Reference proteome</keyword>
<dbReference type="InterPro" id="IPR000014">
    <property type="entry name" value="PAS"/>
</dbReference>
<evidence type="ECO:0000256" key="2">
    <source>
        <dbReference type="ARBA" id="ARBA00012438"/>
    </source>
</evidence>
<dbReference type="SUPFAM" id="SSF55785">
    <property type="entry name" value="PYP-like sensor domain (PAS domain)"/>
    <property type="match status" value="3"/>
</dbReference>
<reference evidence="9" key="1">
    <citation type="submission" date="2017-08" db="EMBL/GenBank/DDBJ databases">
        <authorList>
            <person name="Imhoff J.F."/>
            <person name="Rahn T."/>
            <person name="Kuenzel S."/>
            <person name="Neulinger S.C."/>
        </authorList>
    </citation>
    <scope>NUCLEOTIDE SEQUENCE</scope>
    <source>
        <strain evidence="9">IM 151</strain>
    </source>
</reference>
<feature type="domain" description="PAC" evidence="8">
    <location>
        <begin position="494"/>
        <end position="543"/>
    </location>
</feature>
<dbReference type="SMART" id="SM00387">
    <property type="entry name" value="HATPase_c"/>
    <property type="match status" value="1"/>
</dbReference>
<evidence type="ECO:0000259" key="8">
    <source>
        <dbReference type="PROSITE" id="PS50113"/>
    </source>
</evidence>
<dbReference type="CDD" id="cd17580">
    <property type="entry name" value="REC_2_DhkD-like"/>
    <property type="match status" value="1"/>
</dbReference>
<dbReference type="CDD" id="cd00082">
    <property type="entry name" value="HisKA"/>
    <property type="match status" value="1"/>
</dbReference>
<evidence type="ECO:0000256" key="3">
    <source>
        <dbReference type="ARBA" id="ARBA00022553"/>
    </source>
</evidence>
<dbReference type="PROSITE" id="PS50113">
    <property type="entry name" value="PAC"/>
    <property type="match status" value="2"/>
</dbReference>
<evidence type="ECO:0000259" key="5">
    <source>
        <dbReference type="PROSITE" id="PS50109"/>
    </source>
</evidence>
<evidence type="ECO:0000259" key="6">
    <source>
        <dbReference type="PROSITE" id="PS50110"/>
    </source>
</evidence>
<proteinExistence type="predicted"/>
<feature type="domain" description="Histidine kinase" evidence="5">
    <location>
        <begin position="554"/>
        <end position="771"/>
    </location>
</feature>
<evidence type="ECO:0000313" key="10">
    <source>
        <dbReference type="Proteomes" id="UP001041814"/>
    </source>
</evidence>
<dbReference type="Pfam" id="PF08448">
    <property type="entry name" value="PAS_4"/>
    <property type="match status" value="3"/>
</dbReference>
<accession>A0ABS1DZW5</accession>
<dbReference type="Pfam" id="PF00072">
    <property type="entry name" value="Response_reg"/>
    <property type="match status" value="1"/>
</dbReference>
<dbReference type="SMART" id="SM00388">
    <property type="entry name" value="HisKA"/>
    <property type="match status" value="1"/>
</dbReference>
<dbReference type="InterPro" id="IPR001610">
    <property type="entry name" value="PAC"/>
</dbReference>
<dbReference type="InterPro" id="IPR000700">
    <property type="entry name" value="PAS-assoc_C"/>
</dbReference>
<dbReference type="InterPro" id="IPR003661">
    <property type="entry name" value="HisK_dim/P_dom"/>
</dbReference>
<dbReference type="Gene3D" id="3.40.50.2300">
    <property type="match status" value="1"/>
</dbReference>
<dbReference type="InterPro" id="IPR001789">
    <property type="entry name" value="Sig_transdc_resp-reg_receiver"/>
</dbReference>
<evidence type="ECO:0000259" key="7">
    <source>
        <dbReference type="PROSITE" id="PS50112"/>
    </source>
</evidence>
<dbReference type="InterPro" id="IPR035965">
    <property type="entry name" value="PAS-like_dom_sf"/>
</dbReference>
<dbReference type="PRINTS" id="PR00344">
    <property type="entry name" value="BCTRLSENSOR"/>
</dbReference>
<dbReference type="Gene3D" id="3.30.450.20">
    <property type="entry name" value="PAS domain"/>
    <property type="match status" value="3"/>
</dbReference>
<feature type="domain" description="PAS" evidence="7">
    <location>
        <begin position="419"/>
        <end position="491"/>
    </location>
</feature>
<feature type="domain" description="PAC" evidence="8">
    <location>
        <begin position="249"/>
        <end position="300"/>
    </location>
</feature>
<reference evidence="9" key="2">
    <citation type="journal article" date="2020" name="Microorganisms">
        <title>Osmotic Adaptation and Compatible Solute Biosynthesis of Phototrophic Bacteria as Revealed from Genome Analyses.</title>
        <authorList>
            <person name="Imhoff J.F."/>
            <person name="Rahn T."/>
            <person name="Kunzel S."/>
            <person name="Keller A."/>
            <person name="Neulinger S.C."/>
        </authorList>
    </citation>
    <scope>NUCLEOTIDE SEQUENCE</scope>
    <source>
        <strain evidence="9">IM 151</strain>
    </source>
</reference>
<dbReference type="PROSITE" id="PS50109">
    <property type="entry name" value="HIS_KIN"/>
    <property type="match status" value="1"/>
</dbReference>
<dbReference type="InterPro" id="IPR011006">
    <property type="entry name" value="CheY-like_superfamily"/>
</dbReference>
<dbReference type="EMBL" id="NRRU01000141">
    <property type="protein sequence ID" value="MBK1715656.1"/>
    <property type="molecule type" value="Genomic_DNA"/>
</dbReference>
<keyword evidence="3 4" id="KW-0597">Phosphoprotein</keyword>
<dbReference type="SMART" id="SM00091">
    <property type="entry name" value="PAS"/>
    <property type="match status" value="3"/>
</dbReference>
<feature type="modified residue" description="4-aspartylphosphate" evidence="4">
    <location>
        <position position="841"/>
    </location>
</feature>
<dbReference type="Gene3D" id="3.30.565.10">
    <property type="entry name" value="Histidine kinase-like ATPase, C-terminal domain"/>
    <property type="match status" value="1"/>
</dbReference>
<dbReference type="PROSITE" id="PS50110">
    <property type="entry name" value="RESPONSE_REGULATORY"/>
    <property type="match status" value="1"/>
</dbReference>
<dbReference type="InterPro" id="IPR004358">
    <property type="entry name" value="Sig_transdc_His_kin-like_C"/>
</dbReference>
<dbReference type="CDD" id="cd00130">
    <property type="entry name" value="PAS"/>
    <property type="match status" value="3"/>
</dbReference>
<evidence type="ECO:0000256" key="4">
    <source>
        <dbReference type="PROSITE-ProRule" id="PRU00169"/>
    </source>
</evidence>
<dbReference type="Pfam" id="PF00512">
    <property type="entry name" value="HisKA"/>
    <property type="match status" value="1"/>
</dbReference>
<dbReference type="Pfam" id="PF02518">
    <property type="entry name" value="HATPase_c"/>
    <property type="match status" value="1"/>
</dbReference>
<evidence type="ECO:0000256" key="1">
    <source>
        <dbReference type="ARBA" id="ARBA00000085"/>
    </source>
</evidence>
<feature type="domain" description="PAS" evidence="7">
    <location>
        <begin position="175"/>
        <end position="246"/>
    </location>
</feature>
<dbReference type="InterPro" id="IPR013656">
    <property type="entry name" value="PAS_4"/>
</dbReference>
<dbReference type="InterPro" id="IPR036890">
    <property type="entry name" value="HATPase_C_sf"/>
</dbReference>
<dbReference type="NCBIfam" id="TIGR00229">
    <property type="entry name" value="sensory_box"/>
    <property type="match status" value="2"/>
</dbReference>
<dbReference type="SUPFAM" id="SSF47384">
    <property type="entry name" value="Homodimeric domain of signal transducing histidine kinase"/>
    <property type="match status" value="1"/>
</dbReference>
<dbReference type="InterPro" id="IPR003594">
    <property type="entry name" value="HATPase_dom"/>
</dbReference>
<dbReference type="SUPFAM" id="SSF55874">
    <property type="entry name" value="ATPase domain of HSP90 chaperone/DNA topoisomerase II/histidine kinase"/>
    <property type="match status" value="1"/>
</dbReference>
<comment type="catalytic activity">
    <reaction evidence="1">
        <text>ATP + protein L-histidine = ADP + protein N-phospho-L-histidine.</text>
        <dbReference type="EC" id="2.7.13.3"/>
    </reaction>
</comment>
<name>A0ABS1DZW5_RUBGE</name>
<dbReference type="Gene3D" id="1.10.287.130">
    <property type="match status" value="1"/>
</dbReference>
<organism evidence="9 10">
    <name type="scientific">Rubrivivax gelatinosus</name>
    <name type="common">Rhodocyclus gelatinosus</name>
    <name type="synonym">Rhodopseudomonas gelatinosa</name>
    <dbReference type="NCBI Taxonomy" id="28068"/>
    <lineage>
        <taxon>Bacteria</taxon>
        <taxon>Pseudomonadati</taxon>
        <taxon>Pseudomonadota</taxon>
        <taxon>Betaproteobacteria</taxon>
        <taxon>Burkholderiales</taxon>
        <taxon>Sphaerotilaceae</taxon>
        <taxon>Rubrivivax</taxon>
    </lineage>
</organism>
<dbReference type="InterPro" id="IPR005467">
    <property type="entry name" value="His_kinase_dom"/>
</dbReference>
<gene>
    <name evidence="9" type="ORF">CKO43_23175</name>
</gene>
<dbReference type="PANTHER" id="PTHR43547">
    <property type="entry name" value="TWO-COMPONENT HISTIDINE KINASE"/>
    <property type="match status" value="1"/>
</dbReference>
<dbReference type="SMART" id="SM00086">
    <property type="entry name" value="PAC"/>
    <property type="match status" value="2"/>
</dbReference>
<sequence>MCDPLPSYAPAAGQPGTRQLFAALVASADPDRPTPPWGGEVTGVLALMWRSRQPMALVLGPRRLLVYNDAYVPLCGDLHPACFGQPLDTAGSPQPRLFEPLIRSGFGGEAQAHEGLPWDVPRAGVPTLTTIDLSVTPLLGDGGGVEGLLLIANECARPQDERQPSRLAVEDAARSAALLRAVSDASPDVIFAKSLDGRLLLANPATLALIGKPAHEVLGRTDREFLQDPSAAEAVMRNDRRIMESGVAEEIEEVVPRPDGRPVVWLSRKMPWRRDGEVAGLLGISRDITERKRLEQQLAASNDSLNQILGSITDGFAFLDPAWRYTYLNEQGASMFRLRREDILGGCLWDLFPHAATSRFGAEYRRAMSSGQPVHFEAFYPEPLNRWIECHCYPSRDGLAVFFRDVTRSHEVQAALRESEGRLRRIFEASPIGMVSGDESGRILAANSAYLRLIGRSEAELNAGALRWDEVTPPEHLEADREAIAEVARDGVSQVYEKEYLHAAGHRVPVLVACARLSGDGRLLVGFVIDITERKRAERHLARADENKNRFIAMLAHELRNPLATIQNGVAMLQRHAGADLSERILGIMDRQIRHIVRLTEDLLDVSRIGNGKLELRLEPVDLREVVHAAVEAARALLETAGHRLTLDLPAQACRVHADHARMVQVVCNLLSNAARYTPPGGRVELHLAEDGDGFARLVVTDNGIGVPDELASEIFDLFFQARTELGSSAGLGIGLALVRQLVELHGGTVQVASAGRDQGSSFLVRLPLAPEPVLAPAGPPAPAPSGSDARRILVIDDNVDAAEMLAALLIGAGHEVRLLHDGDGVLEAARDFRPHIVLLDIGLPGRNGYEVAQELTAQWDGRRGTLLVALTGWGSDEDRRRAHDAGFDRHLTKPVEFDALEQLVAGGGARE</sequence>
<dbReference type="Proteomes" id="UP001041814">
    <property type="component" value="Unassembled WGS sequence"/>
</dbReference>
<dbReference type="PROSITE" id="PS50112">
    <property type="entry name" value="PAS"/>
    <property type="match status" value="3"/>
</dbReference>
<dbReference type="EC" id="2.7.13.3" evidence="2"/>
<feature type="domain" description="PAS" evidence="7">
    <location>
        <begin position="301"/>
        <end position="371"/>
    </location>
</feature>
<dbReference type="SUPFAM" id="SSF52172">
    <property type="entry name" value="CheY-like"/>
    <property type="match status" value="1"/>
</dbReference>
<dbReference type="SMART" id="SM00448">
    <property type="entry name" value="REC"/>
    <property type="match status" value="1"/>
</dbReference>
<dbReference type="PANTHER" id="PTHR43547:SF2">
    <property type="entry name" value="HYBRID SIGNAL TRANSDUCTION HISTIDINE KINASE C"/>
    <property type="match status" value="1"/>
</dbReference>
<dbReference type="InterPro" id="IPR036097">
    <property type="entry name" value="HisK_dim/P_sf"/>
</dbReference>
<protein>
    <recommendedName>
        <fullName evidence="2">histidine kinase</fullName>
        <ecNumber evidence="2">2.7.13.3</ecNumber>
    </recommendedName>
</protein>